<sequence length="74" mass="7962">REEGGDGRWGGGEDPVGRCYCPCVGVVRYGPRFHCLGNDEEDLLAGHVERAVVLAGRIGGAATLVDHWRGYYAS</sequence>
<proteinExistence type="predicted"/>
<feature type="non-terminal residue" evidence="1">
    <location>
        <position position="1"/>
    </location>
</feature>
<evidence type="ECO:0000313" key="2">
    <source>
        <dbReference type="Proteomes" id="UP001642360"/>
    </source>
</evidence>
<gene>
    <name evidence="1" type="ORF">ILEXP_LOCUS17816</name>
</gene>
<name>A0ABC8RYU4_9AQUA</name>
<keyword evidence="2" id="KW-1185">Reference proteome</keyword>
<accession>A0ABC8RYU4</accession>
<dbReference type="EMBL" id="CAUOFW020001935">
    <property type="protein sequence ID" value="CAK9149747.1"/>
    <property type="molecule type" value="Genomic_DNA"/>
</dbReference>
<reference evidence="1 2" key="1">
    <citation type="submission" date="2024-02" db="EMBL/GenBank/DDBJ databases">
        <authorList>
            <person name="Vignale AGUSTIN F."/>
            <person name="Sosa J E."/>
            <person name="Modenutti C."/>
        </authorList>
    </citation>
    <scope>NUCLEOTIDE SEQUENCE [LARGE SCALE GENOMIC DNA]</scope>
</reference>
<protein>
    <submittedName>
        <fullName evidence="1">Uncharacterized protein</fullName>
    </submittedName>
</protein>
<organism evidence="1 2">
    <name type="scientific">Ilex paraguariensis</name>
    <name type="common">yerba mate</name>
    <dbReference type="NCBI Taxonomy" id="185542"/>
    <lineage>
        <taxon>Eukaryota</taxon>
        <taxon>Viridiplantae</taxon>
        <taxon>Streptophyta</taxon>
        <taxon>Embryophyta</taxon>
        <taxon>Tracheophyta</taxon>
        <taxon>Spermatophyta</taxon>
        <taxon>Magnoliopsida</taxon>
        <taxon>eudicotyledons</taxon>
        <taxon>Gunneridae</taxon>
        <taxon>Pentapetalae</taxon>
        <taxon>asterids</taxon>
        <taxon>campanulids</taxon>
        <taxon>Aquifoliales</taxon>
        <taxon>Aquifoliaceae</taxon>
        <taxon>Ilex</taxon>
    </lineage>
</organism>
<evidence type="ECO:0000313" key="1">
    <source>
        <dbReference type="EMBL" id="CAK9149747.1"/>
    </source>
</evidence>
<dbReference type="AlphaFoldDB" id="A0ABC8RYU4"/>
<comment type="caution">
    <text evidence="1">The sequence shown here is derived from an EMBL/GenBank/DDBJ whole genome shotgun (WGS) entry which is preliminary data.</text>
</comment>
<dbReference type="Proteomes" id="UP001642360">
    <property type="component" value="Unassembled WGS sequence"/>
</dbReference>